<dbReference type="EMBL" id="KV011816">
    <property type="protein sequence ID" value="KZV25865.1"/>
    <property type="molecule type" value="Genomic_DNA"/>
</dbReference>
<gene>
    <name evidence="1" type="ORF">F511_31658</name>
</gene>
<sequence>MDIHRLPGTGLVVMKELNDALNTSNVPIGKNNDVISIRQMGDHDVTTRAVAETGTARKKAIKPAEKILSPKNEEKRGQRVTLAKAPSGFEKPSRSAIDIDGEIASGDTSAHHPHHGVKETKVPHDIQEERPLNPVIGLGHVQLQDDIPPMNAGVEAVGEFLGQKNVIGNQPARNKAALVGGDQSPHNIPQSRV</sequence>
<evidence type="ECO:0000313" key="2">
    <source>
        <dbReference type="Proteomes" id="UP000250235"/>
    </source>
</evidence>
<keyword evidence="2" id="KW-1185">Reference proteome</keyword>
<dbReference type="Proteomes" id="UP000250235">
    <property type="component" value="Unassembled WGS sequence"/>
</dbReference>
<organism evidence="1 2">
    <name type="scientific">Dorcoceras hygrometricum</name>
    <dbReference type="NCBI Taxonomy" id="472368"/>
    <lineage>
        <taxon>Eukaryota</taxon>
        <taxon>Viridiplantae</taxon>
        <taxon>Streptophyta</taxon>
        <taxon>Embryophyta</taxon>
        <taxon>Tracheophyta</taxon>
        <taxon>Spermatophyta</taxon>
        <taxon>Magnoliopsida</taxon>
        <taxon>eudicotyledons</taxon>
        <taxon>Gunneridae</taxon>
        <taxon>Pentapetalae</taxon>
        <taxon>asterids</taxon>
        <taxon>lamiids</taxon>
        <taxon>Lamiales</taxon>
        <taxon>Gesneriaceae</taxon>
        <taxon>Didymocarpoideae</taxon>
        <taxon>Trichosporeae</taxon>
        <taxon>Loxocarpinae</taxon>
        <taxon>Dorcoceras</taxon>
    </lineage>
</organism>
<dbReference type="GO" id="GO:0016301">
    <property type="term" value="F:kinase activity"/>
    <property type="evidence" value="ECO:0007669"/>
    <property type="project" value="UniProtKB-KW"/>
</dbReference>
<evidence type="ECO:0000313" key="1">
    <source>
        <dbReference type="EMBL" id="KZV25865.1"/>
    </source>
</evidence>
<proteinExistence type="predicted"/>
<keyword evidence="1" id="KW-0808">Transferase</keyword>
<keyword evidence="1" id="KW-0418">Kinase</keyword>
<accession>A0A2Z7AVJ2</accession>
<dbReference type="AlphaFoldDB" id="A0A2Z7AVJ2"/>
<name>A0A2Z7AVJ2_9LAMI</name>
<reference evidence="1 2" key="1">
    <citation type="journal article" date="2015" name="Proc. Natl. Acad. Sci. U.S.A.">
        <title>The resurrection genome of Boea hygrometrica: A blueprint for survival of dehydration.</title>
        <authorList>
            <person name="Xiao L."/>
            <person name="Yang G."/>
            <person name="Zhang L."/>
            <person name="Yang X."/>
            <person name="Zhao S."/>
            <person name="Ji Z."/>
            <person name="Zhou Q."/>
            <person name="Hu M."/>
            <person name="Wang Y."/>
            <person name="Chen M."/>
            <person name="Xu Y."/>
            <person name="Jin H."/>
            <person name="Xiao X."/>
            <person name="Hu G."/>
            <person name="Bao F."/>
            <person name="Hu Y."/>
            <person name="Wan P."/>
            <person name="Li L."/>
            <person name="Deng X."/>
            <person name="Kuang T."/>
            <person name="Xiang C."/>
            <person name="Zhu J.K."/>
            <person name="Oliver M.J."/>
            <person name="He Y."/>
        </authorList>
    </citation>
    <scope>NUCLEOTIDE SEQUENCE [LARGE SCALE GENOMIC DNA]</scope>
    <source>
        <strain evidence="2">cv. XS01</strain>
    </source>
</reference>
<keyword evidence="1" id="KW-0675">Receptor</keyword>
<protein>
    <submittedName>
        <fullName evidence="1">Receptor-like protein kinase</fullName>
    </submittedName>
</protein>